<dbReference type="OrthoDB" id="5513277at2"/>
<dbReference type="Pfam" id="PF00561">
    <property type="entry name" value="Abhydrolase_1"/>
    <property type="match status" value="1"/>
</dbReference>
<evidence type="ECO:0000259" key="2">
    <source>
        <dbReference type="Pfam" id="PF00561"/>
    </source>
</evidence>
<dbReference type="AlphaFoldDB" id="A0A3A6PIE1"/>
<organism evidence="3 4">
    <name type="scientific">Paenibacillus pinisoli</name>
    <dbReference type="NCBI Taxonomy" id="1276110"/>
    <lineage>
        <taxon>Bacteria</taxon>
        <taxon>Bacillati</taxon>
        <taxon>Bacillota</taxon>
        <taxon>Bacilli</taxon>
        <taxon>Bacillales</taxon>
        <taxon>Paenibacillaceae</taxon>
        <taxon>Paenibacillus</taxon>
    </lineage>
</organism>
<name>A0A3A6PIE1_9BACL</name>
<dbReference type="EMBL" id="QXQB01000001">
    <property type="protein sequence ID" value="RJX41692.1"/>
    <property type="molecule type" value="Genomic_DNA"/>
</dbReference>
<dbReference type="InterPro" id="IPR000073">
    <property type="entry name" value="AB_hydrolase_1"/>
</dbReference>
<keyword evidence="1 3" id="KW-0378">Hydrolase</keyword>
<evidence type="ECO:0000313" key="4">
    <source>
        <dbReference type="Proteomes" id="UP000267798"/>
    </source>
</evidence>
<comment type="caution">
    <text evidence="3">The sequence shown here is derived from an EMBL/GenBank/DDBJ whole genome shotgun (WGS) entry which is preliminary data.</text>
</comment>
<evidence type="ECO:0000256" key="1">
    <source>
        <dbReference type="ARBA" id="ARBA00022801"/>
    </source>
</evidence>
<dbReference type="SUPFAM" id="SSF53474">
    <property type="entry name" value="alpha/beta-Hydrolases"/>
    <property type="match status" value="1"/>
</dbReference>
<dbReference type="GO" id="GO:0016020">
    <property type="term" value="C:membrane"/>
    <property type="evidence" value="ECO:0007669"/>
    <property type="project" value="TreeGrafter"/>
</dbReference>
<dbReference type="Proteomes" id="UP000267798">
    <property type="component" value="Unassembled WGS sequence"/>
</dbReference>
<sequence>MKVFKSEQARSKVLASYDALIAMWGVETASHQVPSRWGITHCLTAGDKANPPLVLLHGVGDNSAVMWALNMKELSQRFFCIAVDTIGGPGKSVPNEQYVKGAFRQTEWLSGILDHFGYERVFMSGVSNGAYMAYHYTTVHPERIRRTMCLEGGIVTSPVKAMISTLLLMFPEILAPTERNMHRIVRRLIAPQSDVFDRHPLLADHLVLLMKSHNQGAMFPHKVKTYDEAQGAAVKDKLFFLLGDQFRVVTKHAADLIRRGQYAHRIMELTGHGINHERPEAVHEEMFRFLTE</sequence>
<dbReference type="PANTHER" id="PTHR43798:SF31">
    <property type="entry name" value="AB HYDROLASE SUPERFAMILY PROTEIN YCLE"/>
    <property type="match status" value="1"/>
</dbReference>
<evidence type="ECO:0000313" key="3">
    <source>
        <dbReference type="EMBL" id="RJX41692.1"/>
    </source>
</evidence>
<proteinExistence type="predicted"/>
<dbReference type="InterPro" id="IPR050266">
    <property type="entry name" value="AB_hydrolase_sf"/>
</dbReference>
<gene>
    <name evidence="3" type="ORF">D3P09_07010</name>
</gene>
<dbReference type="PANTHER" id="PTHR43798">
    <property type="entry name" value="MONOACYLGLYCEROL LIPASE"/>
    <property type="match status" value="1"/>
</dbReference>
<accession>A0A3A6PIE1</accession>
<feature type="domain" description="AB hydrolase-1" evidence="2">
    <location>
        <begin position="51"/>
        <end position="160"/>
    </location>
</feature>
<dbReference type="Gene3D" id="3.40.50.1820">
    <property type="entry name" value="alpha/beta hydrolase"/>
    <property type="match status" value="1"/>
</dbReference>
<keyword evidence="4" id="KW-1185">Reference proteome</keyword>
<dbReference type="GO" id="GO:0016787">
    <property type="term" value="F:hydrolase activity"/>
    <property type="evidence" value="ECO:0007669"/>
    <property type="project" value="UniProtKB-KW"/>
</dbReference>
<reference evidence="3 4" key="1">
    <citation type="submission" date="2018-09" db="EMBL/GenBank/DDBJ databases">
        <title>Paenibacillus aracenensis nov. sp. isolated from a cave in southern Spain.</title>
        <authorList>
            <person name="Jurado V."/>
            <person name="Gutierrez-Patricio S."/>
            <person name="Gonzalez-Pimentel J.L."/>
            <person name="Miller A.Z."/>
            <person name="Laiz L."/>
            <person name="Saiz-Jimenez C."/>
        </authorList>
    </citation>
    <scope>NUCLEOTIDE SEQUENCE [LARGE SCALE GENOMIC DNA]</scope>
    <source>
        <strain evidence="3 4">JCM 19203</strain>
    </source>
</reference>
<dbReference type="InterPro" id="IPR029058">
    <property type="entry name" value="AB_hydrolase_fold"/>
</dbReference>
<protein>
    <submittedName>
        <fullName evidence="3">Alpha/beta hydrolase</fullName>
    </submittedName>
</protein>